<accession>A0AAD2CCD8</accession>
<dbReference type="EMBL" id="CAKOGP040000025">
    <property type="protein sequence ID" value="CAJ1927733.1"/>
    <property type="molecule type" value="Genomic_DNA"/>
</dbReference>
<dbReference type="PROSITE" id="PS51203">
    <property type="entry name" value="CS"/>
    <property type="match status" value="1"/>
</dbReference>
<dbReference type="AlphaFoldDB" id="A0AAD2CCD8"/>
<name>A0AAD2CCD8_9STRA</name>
<evidence type="ECO:0000256" key="1">
    <source>
        <dbReference type="SAM" id="MobiDB-lite"/>
    </source>
</evidence>
<feature type="compositionally biased region" description="Polar residues" evidence="1">
    <location>
        <begin position="29"/>
        <end position="39"/>
    </location>
</feature>
<sequence length="230" mass="25742">MNAAYTERENKNQHICLENEKNSMVISSATRQQTQQNTPKLAPQPPHSTVKMTTESPVVDNENAKSALQENIESKGKNAYYFAHAHKANGPKWDGKAEPKLLSMEKLSVDEKTLKKSHTSFDYHKSNITAYAFADGTKSVKLYIELDGVGEKCTDEDVTLDSTESSFTLVVKNLKEEDQVLSFGKLTANIMSASYKKQENRIVVTLKKEKEGEWHTVNDKGAPDTDNEIV</sequence>
<feature type="domain" description="CS" evidence="2">
    <location>
        <begin position="126"/>
        <end position="218"/>
    </location>
</feature>
<evidence type="ECO:0000259" key="2">
    <source>
        <dbReference type="PROSITE" id="PS51203"/>
    </source>
</evidence>
<dbReference type="GO" id="GO:0005634">
    <property type="term" value="C:nucleus"/>
    <property type="evidence" value="ECO:0007669"/>
    <property type="project" value="TreeGrafter"/>
</dbReference>
<keyword evidence="4" id="KW-1185">Reference proteome</keyword>
<dbReference type="SUPFAM" id="SSF49764">
    <property type="entry name" value="HSP20-like chaperones"/>
    <property type="match status" value="1"/>
</dbReference>
<organism evidence="3 4">
    <name type="scientific">Cylindrotheca closterium</name>
    <dbReference type="NCBI Taxonomy" id="2856"/>
    <lineage>
        <taxon>Eukaryota</taxon>
        <taxon>Sar</taxon>
        <taxon>Stramenopiles</taxon>
        <taxon>Ochrophyta</taxon>
        <taxon>Bacillariophyta</taxon>
        <taxon>Bacillariophyceae</taxon>
        <taxon>Bacillariophycidae</taxon>
        <taxon>Bacillariales</taxon>
        <taxon>Bacillariaceae</taxon>
        <taxon>Cylindrotheca</taxon>
    </lineage>
</organism>
<evidence type="ECO:0000313" key="3">
    <source>
        <dbReference type="EMBL" id="CAJ1927733.1"/>
    </source>
</evidence>
<gene>
    <name evidence="3" type="ORF">CYCCA115_LOCUS1343</name>
</gene>
<dbReference type="PANTHER" id="PTHR13164:SF6">
    <property type="entry name" value="CS DOMAIN-CONTAINING PROTEIN"/>
    <property type="match status" value="1"/>
</dbReference>
<protein>
    <recommendedName>
        <fullName evidence="2">CS domain-containing protein</fullName>
    </recommendedName>
</protein>
<dbReference type="InterPro" id="IPR008978">
    <property type="entry name" value="HSP20-like_chaperone"/>
</dbReference>
<proteinExistence type="predicted"/>
<dbReference type="InterPro" id="IPR007052">
    <property type="entry name" value="CS_dom"/>
</dbReference>
<dbReference type="Proteomes" id="UP001295423">
    <property type="component" value="Unassembled WGS sequence"/>
</dbReference>
<dbReference type="PANTHER" id="PTHR13164">
    <property type="entry name" value="CALICYLIN BINDING PROTEIN"/>
    <property type="match status" value="1"/>
</dbReference>
<reference evidence="3" key="1">
    <citation type="submission" date="2023-08" db="EMBL/GenBank/DDBJ databases">
        <authorList>
            <person name="Audoor S."/>
            <person name="Bilcke G."/>
        </authorList>
    </citation>
    <scope>NUCLEOTIDE SEQUENCE</scope>
</reference>
<feature type="region of interest" description="Disordered" evidence="1">
    <location>
        <begin position="29"/>
        <end position="55"/>
    </location>
</feature>
<comment type="caution">
    <text evidence="3">The sequence shown here is derived from an EMBL/GenBank/DDBJ whole genome shotgun (WGS) entry which is preliminary data.</text>
</comment>
<dbReference type="Gene3D" id="2.60.40.790">
    <property type="match status" value="1"/>
</dbReference>
<dbReference type="InterPro" id="IPR052289">
    <property type="entry name" value="Calcyclin-binding_UBL-bridge"/>
</dbReference>
<evidence type="ECO:0000313" key="4">
    <source>
        <dbReference type="Proteomes" id="UP001295423"/>
    </source>
</evidence>